<keyword evidence="1" id="KW-0175">Coiled coil</keyword>
<organism evidence="2 3">
    <name type="scientific">Blyttiomyces helicus</name>
    <dbReference type="NCBI Taxonomy" id="388810"/>
    <lineage>
        <taxon>Eukaryota</taxon>
        <taxon>Fungi</taxon>
        <taxon>Fungi incertae sedis</taxon>
        <taxon>Chytridiomycota</taxon>
        <taxon>Chytridiomycota incertae sedis</taxon>
        <taxon>Chytridiomycetes</taxon>
        <taxon>Chytridiomycetes incertae sedis</taxon>
        <taxon>Blyttiomyces</taxon>
    </lineage>
</organism>
<evidence type="ECO:0000256" key="1">
    <source>
        <dbReference type="SAM" id="Coils"/>
    </source>
</evidence>
<keyword evidence="3" id="KW-1185">Reference proteome</keyword>
<name>A0A4P9W5C1_9FUNG</name>
<dbReference type="Proteomes" id="UP000269721">
    <property type="component" value="Unassembled WGS sequence"/>
</dbReference>
<dbReference type="AlphaFoldDB" id="A0A4P9W5C1"/>
<gene>
    <name evidence="2" type="ORF">BDK51DRAFT_34648</name>
</gene>
<feature type="coiled-coil region" evidence="1">
    <location>
        <begin position="59"/>
        <end position="114"/>
    </location>
</feature>
<sequence length="137" mass="15954">MTFIPRINQNVAPSLLYHFSQYRNRPYSGENVLETALYYERAAAQRYKNRAEAAHQKTLLTLNQERRANQQALQQAQQQSQQAQQQAQQAQQALQQAQLEIVDLQQERLAIKQALRHTESDNGELRAQLSWWGVFNC</sequence>
<evidence type="ECO:0000313" key="3">
    <source>
        <dbReference type="Proteomes" id="UP000269721"/>
    </source>
</evidence>
<evidence type="ECO:0000313" key="2">
    <source>
        <dbReference type="EMBL" id="RKO87601.1"/>
    </source>
</evidence>
<proteinExistence type="predicted"/>
<reference evidence="3" key="1">
    <citation type="journal article" date="2018" name="Nat. Microbiol.">
        <title>Leveraging single-cell genomics to expand the fungal tree of life.</title>
        <authorList>
            <person name="Ahrendt S.R."/>
            <person name="Quandt C.A."/>
            <person name="Ciobanu D."/>
            <person name="Clum A."/>
            <person name="Salamov A."/>
            <person name="Andreopoulos B."/>
            <person name="Cheng J.F."/>
            <person name="Woyke T."/>
            <person name="Pelin A."/>
            <person name="Henrissat B."/>
            <person name="Reynolds N.K."/>
            <person name="Benny G.L."/>
            <person name="Smith M.E."/>
            <person name="James T.Y."/>
            <person name="Grigoriev I.V."/>
        </authorList>
    </citation>
    <scope>NUCLEOTIDE SEQUENCE [LARGE SCALE GENOMIC DNA]</scope>
</reference>
<accession>A0A4P9W5C1</accession>
<protein>
    <submittedName>
        <fullName evidence="2">Uncharacterized protein</fullName>
    </submittedName>
</protein>
<dbReference type="EMBL" id="KZ997301">
    <property type="protein sequence ID" value="RKO87601.1"/>
    <property type="molecule type" value="Genomic_DNA"/>
</dbReference>